<sequence>RKNQEMNCLPASDMAWAEGVLSILSFWIIVVKSWERASVGLGKRDGIRQEFDCLFQKKHC</sequence>
<protein>
    <submittedName>
        <fullName evidence="2">Uncharacterized protein</fullName>
    </submittedName>
</protein>
<dbReference type="Proteomes" id="UP000824890">
    <property type="component" value="Unassembled WGS sequence"/>
</dbReference>
<keyword evidence="1" id="KW-0812">Transmembrane</keyword>
<keyword evidence="1" id="KW-1133">Transmembrane helix</keyword>
<reference evidence="2 3" key="1">
    <citation type="submission" date="2021-05" db="EMBL/GenBank/DDBJ databases">
        <title>Genome Assembly of Synthetic Allotetraploid Brassica napus Reveals Homoeologous Exchanges between Subgenomes.</title>
        <authorList>
            <person name="Davis J.T."/>
        </authorList>
    </citation>
    <scope>NUCLEOTIDE SEQUENCE [LARGE SCALE GENOMIC DNA]</scope>
    <source>
        <strain evidence="3">cv. Da-Ae</strain>
        <tissue evidence="2">Seedling</tissue>
    </source>
</reference>
<keyword evidence="1" id="KW-0472">Membrane</keyword>
<feature type="transmembrane region" description="Helical" evidence="1">
    <location>
        <begin position="15"/>
        <end position="34"/>
    </location>
</feature>
<comment type="caution">
    <text evidence="2">The sequence shown here is derived from an EMBL/GenBank/DDBJ whole genome shotgun (WGS) entry which is preliminary data.</text>
</comment>
<evidence type="ECO:0000256" key="1">
    <source>
        <dbReference type="SAM" id="Phobius"/>
    </source>
</evidence>
<evidence type="ECO:0000313" key="3">
    <source>
        <dbReference type="Proteomes" id="UP000824890"/>
    </source>
</evidence>
<accession>A0ABQ7ZWB9</accession>
<proteinExistence type="predicted"/>
<organism evidence="2 3">
    <name type="scientific">Brassica napus</name>
    <name type="common">Rape</name>
    <dbReference type="NCBI Taxonomy" id="3708"/>
    <lineage>
        <taxon>Eukaryota</taxon>
        <taxon>Viridiplantae</taxon>
        <taxon>Streptophyta</taxon>
        <taxon>Embryophyta</taxon>
        <taxon>Tracheophyta</taxon>
        <taxon>Spermatophyta</taxon>
        <taxon>Magnoliopsida</taxon>
        <taxon>eudicotyledons</taxon>
        <taxon>Gunneridae</taxon>
        <taxon>Pentapetalae</taxon>
        <taxon>rosids</taxon>
        <taxon>malvids</taxon>
        <taxon>Brassicales</taxon>
        <taxon>Brassicaceae</taxon>
        <taxon>Brassiceae</taxon>
        <taxon>Brassica</taxon>
    </lineage>
</organism>
<feature type="non-terminal residue" evidence="2">
    <location>
        <position position="1"/>
    </location>
</feature>
<dbReference type="EMBL" id="JAGKQM010000014">
    <property type="protein sequence ID" value="KAH0884508.1"/>
    <property type="molecule type" value="Genomic_DNA"/>
</dbReference>
<evidence type="ECO:0000313" key="2">
    <source>
        <dbReference type="EMBL" id="KAH0884508.1"/>
    </source>
</evidence>
<keyword evidence="3" id="KW-1185">Reference proteome</keyword>
<name>A0ABQ7ZWB9_BRANA</name>
<gene>
    <name evidence="2" type="ORF">HID58_060604</name>
</gene>